<feature type="region of interest" description="Disordered" evidence="1">
    <location>
        <begin position="50"/>
        <end position="72"/>
    </location>
</feature>
<dbReference type="Proteomes" id="UP001501752">
    <property type="component" value="Unassembled WGS sequence"/>
</dbReference>
<gene>
    <name evidence="2" type="ORF">GCM10023235_11400</name>
</gene>
<evidence type="ECO:0000313" key="2">
    <source>
        <dbReference type="EMBL" id="GAA4838014.1"/>
    </source>
</evidence>
<proteinExistence type="predicted"/>
<evidence type="ECO:0000313" key="3">
    <source>
        <dbReference type="Proteomes" id="UP001501752"/>
    </source>
</evidence>
<name>A0ABP9DEF9_9ACTN</name>
<organism evidence="2 3">
    <name type="scientific">Kitasatospora terrestris</name>
    <dbReference type="NCBI Taxonomy" id="258051"/>
    <lineage>
        <taxon>Bacteria</taxon>
        <taxon>Bacillati</taxon>
        <taxon>Actinomycetota</taxon>
        <taxon>Actinomycetes</taxon>
        <taxon>Kitasatosporales</taxon>
        <taxon>Streptomycetaceae</taxon>
        <taxon>Kitasatospora</taxon>
    </lineage>
</organism>
<evidence type="ECO:0000256" key="1">
    <source>
        <dbReference type="SAM" id="MobiDB-lite"/>
    </source>
</evidence>
<accession>A0ABP9DEF9</accession>
<dbReference type="EMBL" id="BAABIS010000001">
    <property type="protein sequence ID" value="GAA4838014.1"/>
    <property type="molecule type" value="Genomic_DNA"/>
</dbReference>
<feature type="compositionally biased region" description="Low complexity" evidence="1">
    <location>
        <begin position="51"/>
        <end position="65"/>
    </location>
</feature>
<sequence length="141" mass="14332">MQEPIDVDVPVGTAYNQWTQFEEFPNVMDGVEEIIRIGDGKQIGALDHQLRATSSASRASSRSAAPKPAGTADGCGLLPLMKRVRARTAVCSTAGSSAAAADRAGRFGGGVPGLLASRVGAAAAPHDADSSWAGALSSPGR</sequence>
<comment type="caution">
    <text evidence="2">The sequence shown here is derived from an EMBL/GenBank/DDBJ whole genome shotgun (WGS) entry which is preliminary data.</text>
</comment>
<dbReference type="InterPro" id="IPR023393">
    <property type="entry name" value="START-like_dom_sf"/>
</dbReference>
<reference evidence="3" key="1">
    <citation type="journal article" date="2019" name="Int. J. Syst. Evol. Microbiol.">
        <title>The Global Catalogue of Microorganisms (GCM) 10K type strain sequencing project: providing services to taxonomists for standard genome sequencing and annotation.</title>
        <authorList>
            <consortium name="The Broad Institute Genomics Platform"/>
            <consortium name="The Broad Institute Genome Sequencing Center for Infectious Disease"/>
            <person name="Wu L."/>
            <person name="Ma J."/>
        </authorList>
    </citation>
    <scope>NUCLEOTIDE SEQUENCE [LARGE SCALE GENOMIC DNA]</scope>
    <source>
        <strain evidence="3">JCM 13006</strain>
    </source>
</reference>
<protein>
    <submittedName>
        <fullName evidence="2">Uncharacterized protein</fullName>
    </submittedName>
</protein>
<keyword evidence="3" id="KW-1185">Reference proteome</keyword>
<dbReference type="Gene3D" id="3.30.530.20">
    <property type="match status" value="1"/>
</dbReference>
<dbReference type="RefSeq" id="WP_345695651.1">
    <property type="nucleotide sequence ID" value="NZ_BAABIS010000001.1"/>
</dbReference>